<evidence type="ECO:0000256" key="12">
    <source>
        <dbReference type="ARBA" id="ARBA00022553"/>
    </source>
</evidence>
<comment type="subcellular location">
    <subcellularLocation>
        <location evidence="3">Chromosome</location>
        <location evidence="3">Centromere</location>
    </subcellularLocation>
    <subcellularLocation>
        <location evidence="2">Cytoplasm</location>
    </subcellularLocation>
    <subcellularLocation>
        <location evidence="1">Nucleus</location>
        <location evidence="1">PML body</location>
    </subcellularLocation>
    <subcellularLocation>
        <location evidence="4">Nucleus</location>
        <location evidence="4">Nucleolus</location>
    </subcellularLocation>
    <subcellularLocation>
        <location evidence="5">Nucleus</location>
        <location evidence="5">Nucleoplasm</location>
    </subcellularLocation>
</comment>
<evidence type="ECO:0000256" key="9">
    <source>
        <dbReference type="ARBA" id="ARBA00022490"/>
    </source>
</evidence>
<dbReference type="Pfam" id="PF20920">
    <property type="entry name" value="DAXX_hist_bd"/>
    <property type="match status" value="1"/>
</dbReference>
<feature type="region of interest" description="Disordered" evidence="24">
    <location>
        <begin position="368"/>
        <end position="535"/>
    </location>
</feature>
<keyword evidence="8" id="KW-0158">Chromosome</keyword>
<dbReference type="InParanoid" id="A0A6I8R686"/>
<dbReference type="AlphaFoldDB" id="A0A6I8R686"/>
<name>A0A6I8R686_XENTR</name>
<keyword evidence="11" id="KW-1017">Isopeptide bond</keyword>
<reference evidence="27" key="2">
    <citation type="submission" date="2020-05" db="UniProtKB">
        <authorList>
            <consortium name="Ensembl"/>
        </authorList>
    </citation>
    <scope>IDENTIFICATION</scope>
</reference>
<evidence type="ECO:0000256" key="8">
    <source>
        <dbReference type="ARBA" id="ARBA00022454"/>
    </source>
</evidence>
<keyword evidence="12" id="KW-0597">Phosphoprotein</keyword>
<evidence type="ECO:0000256" key="23">
    <source>
        <dbReference type="SAM" id="Coils"/>
    </source>
</evidence>
<keyword evidence="19" id="KW-0143">Chaperone</keyword>
<evidence type="ECO:0000256" key="19">
    <source>
        <dbReference type="ARBA" id="ARBA00023186"/>
    </source>
</evidence>
<protein>
    <recommendedName>
        <fullName evidence="7">Death domain-associated protein 6</fullName>
    </recommendedName>
    <alternativeName>
        <fullName evidence="22">Daxx</fullName>
    </alternativeName>
</protein>
<evidence type="ECO:0000256" key="3">
    <source>
        <dbReference type="ARBA" id="ARBA00004584"/>
    </source>
</evidence>
<evidence type="ECO:0000256" key="22">
    <source>
        <dbReference type="ARBA" id="ARBA00029641"/>
    </source>
</evidence>
<feature type="domain" description="Daxx histone-binding" evidence="26">
    <location>
        <begin position="281"/>
        <end position="367"/>
    </location>
</feature>
<keyword evidence="9" id="KW-0963">Cytoplasm</keyword>
<dbReference type="CDD" id="cd13151">
    <property type="entry name" value="DAXX_helical_bundle"/>
    <property type="match status" value="1"/>
</dbReference>
<dbReference type="InterPro" id="IPR046426">
    <property type="entry name" value="DAXX_histone-bd_sf"/>
</dbReference>
<dbReference type="GO" id="GO:0016605">
    <property type="term" value="C:PML body"/>
    <property type="evidence" value="ECO:0007669"/>
    <property type="project" value="UniProtKB-SubCell"/>
</dbReference>
<keyword evidence="20" id="KW-0539">Nucleus</keyword>
<feature type="domain" description="Daxx N-terminal Rassf1C-interacting" evidence="25">
    <location>
        <begin position="41"/>
        <end position="134"/>
    </location>
</feature>
<evidence type="ECO:0000259" key="26">
    <source>
        <dbReference type="Pfam" id="PF20920"/>
    </source>
</evidence>
<dbReference type="PANTHER" id="PTHR12766">
    <property type="entry name" value="DEATH DOMAIN-ASSOCIATED PROTEIN 6 DAXX"/>
    <property type="match status" value="1"/>
</dbReference>
<dbReference type="GeneTree" id="ENSGT00390000009448"/>
<feature type="region of interest" description="Disordered" evidence="24">
    <location>
        <begin position="829"/>
        <end position="885"/>
    </location>
</feature>
<sequence length="928" mass="103998">MALVDDVIILDDDTDTTNVVPNDSTCERLSPEINGKKGRESKRKSGSMSAENTALFEKFVDYCTRLTQEHPEVIVFLRGRLSKASPSFLSSVEFHNILGRCLTRVQSKHTKVYVYINELCTALKANTTKRKIILKSPAHHTTSIEHIEGGSTIEEEETKEEEESTSKKAGSKAQIRYLENLLQTFSREIQKLQEKELSLDELEDEDSSYIQESRLKRKLLCIFHKLCQLKGCPSLTGRVIEQKIKYCGTRYPEVNRRLQKFINETSDGFPDYGDVLRVIQKANEKHSLGLVRRQMEGMAQDAFRELGNRLQERRHLDLVYNFGCHLTDAYKPGFDPALQDPALTRRLRENRGVALSHLDDIIKKYAEMQDEGEDEESRKIKEESESPSSSKREQVCSCSQRDVLHPFGNIDWMSSPRKRKVSSPSSEESEAEESDDSITDIEDELKQCEALSDEEEDDMDAEQLSVDQDNEEDPNRETEIESFSSAEEEKEDEKEDEDQIQHGEDKEKEGYTKEESRPKDEVDKTMVKKDGENKELLIQTSAQPSLLSSHGKISEILEIQQELLTPHTSSCLPNQSQSNLILSTIELQNELVECGIQQKSISENTKDCLELPENENLVENEGLPHAASNVEFENAVVVGKKTDMSTNRSPMDCPLQSDLSNLTGNMQDNFVPEIKIRLKSATQDKHYQLLTKNTEVSATQTEEVLQCAAGLGTCIGNIKSNKPCEKGNSNNPVEPHELESKRAEKEDDGICIIKMPLPKSCIAAEAQTNMEPLHGDISDEADFSKVSDVSHLSNKNGVSMKIQETAKCLQSRTVSVIGSCSDSVMNVKSKEGHVKSMKRKKSLTQTSPKNGDGLFNGTDDKGEGIKIKRPRKNCTSDSDSNSQFSPEISLDLIVSCSPPESPCPASNQGLKSHASTQCDPDEVIVLSD</sequence>
<organism evidence="27">
    <name type="scientific">Xenopus tropicalis</name>
    <name type="common">Western clawed frog</name>
    <name type="synonym">Silurana tropicalis</name>
    <dbReference type="NCBI Taxonomy" id="8364"/>
    <lineage>
        <taxon>Eukaryota</taxon>
        <taxon>Metazoa</taxon>
        <taxon>Chordata</taxon>
        <taxon>Craniata</taxon>
        <taxon>Vertebrata</taxon>
        <taxon>Euteleostomi</taxon>
        <taxon>Amphibia</taxon>
        <taxon>Batrachia</taxon>
        <taxon>Anura</taxon>
        <taxon>Pipoidea</taxon>
        <taxon>Pipidae</taxon>
        <taxon>Xenopodinae</taxon>
        <taxon>Xenopus</taxon>
        <taxon>Silurana</taxon>
    </lineage>
</organism>
<feature type="compositionally biased region" description="Polar residues" evidence="24">
    <location>
        <begin position="873"/>
        <end position="885"/>
    </location>
</feature>
<evidence type="ECO:0000256" key="11">
    <source>
        <dbReference type="ARBA" id="ARBA00022499"/>
    </source>
</evidence>
<comment type="similarity">
    <text evidence="6">Belongs to the DAXX family.</text>
</comment>
<dbReference type="GO" id="GO:0006915">
    <property type="term" value="P:apoptotic process"/>
    <property type="evidence" value="ECO:0007669"/>
    <property type="project" value="UniProtKB-KW"/>
</dbReference>
<feature type="compositionally biased region" description="Acidic residues" evidence="24">
    <location>
        <begin position="153"/>
        <end position="163"/>
    </location>
</feature>
<dbReference type="Bgee" id="ENSXETG00000020372">
    <property type="expression patterns" value="Expressed in ovary and 14 other cell types or tissues"/>
</dbReference>
<evidence type="ECO:0000256" key="15">
    <source>
        <dbReference type="ARBA" id="ARBA00022853"/>
    </source>
</evidence>
<dbReference type="GO" id="GO:0005730">
    <property type="term" value="C:nucleolus"/>
    <property type="evidence" value="ECO:0007669"/>
    <property type="project" value="UniProtKB-SubCell"/>
</dbReference>
<keyword evidence="18" id="KW-0804">Transcription</keyword>
<keyword evidence="21" id="KW-0137">Centromere</keyword>
<dbReference type="GO" id="GO:0005737">
    <property type="term" value="C:cytoplasm"/>
    <property type="evidence" value="ECO:0007669"/>
    <property type="project" value="UniProtKB-SubCell"/>
</dbReference>
<evidence type="ECO:0000256" key="14">
    <source>
        <dbReference type="ARBA" id="ARBA00022843"/>
    </source>
</evidence>
<evidence type="ECO:0000256" key="2">
    <source>
        <dbReference type="ARBA" id="ARBA00004496"/>
    </source>
</evidence>
<keyword evidence="14" id="KW-0832">Ubl conjugation</keyword>
<gene>
    <name evidence="27" type="primary">daxx</name>
</gene>
<dbReference type="Gene3D" id="1.10.8.810">
    <property type="entry name" value="Daxx helical bundle domain"/>
    <property type="match status" value="1"/>
</dbReference>
<feature type="compositionally biased region" description="Acidic residues" evidence="24">
    <location>
        <begin position="486"/>
        <end position="498"/>
    </location>
</feature>
<keyword evidence="16" id="KW-0805">Transcription regulation</keyword>
<evidence type="ECO:0000256" key="18">
    <source>
        <dbReference type="ARBA" id="ARBA00023163"/>
    </source>
</evidence>
<dbReference type="Ensembl" id="ENSXETT00000081708">
    <property type="protein sequence ID" value="ENSXETP00000076002"/>
    <property type="gene ID" value="ENSXETG00000020372"/>
</dbReference>
<feature type="compositionally biased region" description="Acidic residues" evidence="24">
    <location>
        <begin position="427"/>
        <end position="443"/>
    </location>
</feature>
<feature type="compositionally biased region" description="Acidic residues" evidence="24">
    <location>
        <begin position="451"/>
        <end position="461"/>
    </location>
</feature>
<evidence type="ECO:0000256" key="20">
    <source>
        <dbReference type="ARBA" id="ARBA00023242"/>
    </source>
</evidence>
<feature type="region of interest" description="Disordered" evidence="24">
    <location>
        <begin position="144"/>
        <end position="171"/>
    </location>
</feature>
<keyword evidence="15" id="KW-0156">Chromatin regulator</keyword>
<feature type="compositionally biased region" description="Basic and acidic residues" evidence="24">
    <location>
        <begin position="499"/>
        <end position="535"/>
    </location>
</feature>
<evidence type="ECO:0000259" key="25">
    <source>
        <dbReference type="Pfam" id="PF03344"/>
    </source>
</evidence>
<dbReference type="GO" id="GO:0000775">
    <property type="term" value="C:chromosome, centromeric region"/>
    <property type="evidence" value="ECO:0007669"/>
    <property type="project" value="UniProtKB-SubCell"/>
</dbReference>
<evidence type="ECO:0000256" key="16">
    <source>
        <dbReference type="ARBA" id="ARBA00023015"/>
    </source>
</evidence>
<dbReference type="CDD" id="cd13150">
    <property type="entry name" value="DAXX_histone_binding"/>
    <property type="match status" value="1"/>
</dbReference>
<dbReference type="FunFam" id="1.20.58.2170:FF:000001">
    <property type="entry name" value="Death domain-associated protein 6"/>
    <property type="match status" value="1"/>
</dbReference>
<evidence type="ECO:0000256" key="24">
    <source>
        <dbReference type="SAM" id="MobiDB-lite"/>
    </source>
</evidence>
<feature type="compositionally biased region" description="Polar residues" evidence="24">
    <location>
        <begin position="907"/>
        <end position="918"/>
    </location>
</feature>
<evidence type="ECO:0000256" key="4">
    <source>
        <dbReference type="ARBA" id="ARBA00004604"/>
    </source>
</evidence>
<accession>A0A6I8R686</accession>
<evidence type="ECO:0000256" key="13">
    <source>
        <dbReference type="ARBA" id="ARBA00022703"/>
    </source>
</evidence>
<evidence type="ECO:0000256" key="5">
    <source>
        <dbReference type="ARBA" id="ARBA00004642"/>
    </source>
</evidence>
<evidence type="ECO:0000256" key="21">
    <source>
        <dbReference type="ARBA" id="ARBA00023328"/>
    </source>
</evidence>
<evidence type="ECO:0000313" key="27">
    <source>
        <dbReference type="Ensembl" id="ENSXETP00000076002"/>
    </source>
</evidence>
<feature type="region of interest" description="Disordered" evidence="24">
    <location>
        <begin position="898"/>
        <end position="928"/>
    </location>
</feature>
<dbReference type="GO" id="GO:0042393">
    <property type="term" value="F:histone binding"/>
    <property type="evidence" value="ECO:0007669"/>
    <property type="project" value="InterPro"/>
</dbReference>
<dbReference type="FunFam" id="1.10.8.810:FF:000001">
    <property type="entry name" value="Death domain-associated protein 6"/>
    <property type="match status" value="1"/>
</dbReference>
<feature type="compositionally biased region" description="Basic and acidic residues" evidence="24">
    <location>
        <begin position="25"/>
        <end position="38"/>
    </location>
</feature>
<dbReference type="Gene3D" id="1.20.58.2170">
    <property type="match status" value="1"/>
</dbReference>
<dbReference type="InterPro" id="IPR038298">
    <property type="entry name" value="Daxx_N_sf"/>
</dbReference>
<dbReference type="PANTHER" id="PTHR12766:SF7">
    <property type="entry name" value="DEATH DOMAIN-ASSOCIATED PROTEIN 6"/>
    <property type="match status" value="1"/>
</dbReference>
<keyword evidence="13" id="KW-0053">Apoptosis</keyword>
<feature type="region of interest" description="Disordered" evidence="24">
    <location>
        <begin position="723"/>
        <end position="742"/>
    </location>
</feature>
<feature type="compositionally biased region" description="Basic and acidic residues" evidence="24">
    <location>
        <begin position="376"/>
        <end position="394"/>
    </location>
</feature>
<dbReference type="InterPro" id="IPR046378">
    <property type="entry name" value="DAXX_histone-bd"/>
</dbReference>
<feature type="region of interest" description="Disordered" evidence="24">
    <location>
        <begin position="23"/>
        <end position="49"/>
    </location>
</feature>
<reference evidence="27" key="1">
    <citation type="journal article" date="2010" name="Science">
        <title>The genome of the Western clawed frog Xenopus tropicalis.</title>
        <authorList>
            <person name="Hellsten U."/>
            <person name="Harland R.M."/>
            <person name="Gilchrist M.J."/>
            <person name="Hendrix D."/>
            <person name="Jurka J."/>
            <person name="Kapitonov V."/>
            <person name="Ovcharenko I."/>
            <person name="Putnam N.H."/>
            <person name="Shu S."/>
            <person name="Taher L."/>
            <person name="Blitz I.L."/>
            <person name="Blumberg B."/>
            <person name="Dichmann D.S."/>
            <person name="Dubchak I."/>
            <person name="Amaya E."/>
            <person name="Detter J.C."/>
            <person name="Fletcher R."/>
            <person name="Gerhard D.S."/>
            <person name="Goodstein D."/>
            <person name="Graves T."/>
            <person name="Grigoriev I.V."/>
            <person name="Grimwood J."/>
            <person name="Kawashima T."/>
            <person name="Lindquist E."/>
            <person name="Lucas S.M."/>
            <person name="Mead P.E."/>
            <person name="Mitros T."/>
            <person name="Ogino H."/>
            <person name="Ohta Y."/>
            <person name="Poliakov A.V."/>
            <person name="Pollet N."/>
            <person name="Robert J."/>
            <person name="Salamov A."/>
            <person name="Sater A.K."/>
            <person name="Schmutz J."/>
            <person name="Terry A."/>
            <person name="Vize P.D."/>
            <person name="Warren W.C."/>
            <person name="Wells D."/>
            <person name="Wills A."/>
            <person name="Wilson R.K."/>
            <person name="Zimmerman L.B."/>
            <person name="Zorn A.M."/>
            <person name="Grainger R."/>
            <person name="Grammer T."/>
            <person name="Khokha M.K."/>
            <person name="Richardson P.M."/>
            <person name="Rokhsar D.S."/>
        </authorList>
    </citation>
    <scope>NUCLEOTIDE SEQUENCE [LARGE SCALE GENOMIC DNA]</scope>
    <source>
        <strain evidence="27">Nigerian</strain>
    </source>
</reference>
<evidence type="ECO:0000256" key="1">
    <source>
        <dbReference type="ARBA" id="ARBA00004322"/>
    </source>
</evidence>
<keyword evidence="17 23" id="KW-0175">Coiled coil</keyword>
<dbReference type="GO" id="GO:0045892">
    <property type="term" value="P:negative regulation of DNA-templated transcription"/>
    <property type="evidence" value="ECO:0007669"/>
    <property type="project" value="UniProtKB-ARBA"/>
</dbReference>
<evidence type="ECO:0000256" key="7">
    <source>
        <dbReference type="ARBA" id="ARBA00019298"/>
    </source>
</evidence>
<evidence type="ECO:0000256" key="17">
    <source>
        <dbReference type="ARBA" id="ARBA00023054"/>
    </source>
</evidence>
<evidence type="ECO:0000256" key="6">
    <source>
        <dbReference type="ARBA" id="ARBA00008592"/>
    </source>
</evidence>
<evidence type="ECO:0000256" key="10">
    <source>
        <dbReference type="ARBA" id="ARBA00022491"/>
    </source>
</evidence>
<dbReference type="Xenbase" id="XB-GENE-492953">
    <property type="gene designation" value="daxx"/>
</dbReference>
<keyword evidence="10" id="KW-0678">Repressor</keyword>
<dbReference type="GO" id="GO:0006325">
    <property type="term" value="P:chromatin organization"/>
    <property type="evidence" value="ECO:0007669"/>
    <property type="project" value="UniProtKB-KW"/>
</dbReference>
<feature type="coiled-coil region" evidence="23">
    <location>
        <begin position="175"/>
        <end position="212"/>
    </location>
</feature>
<dbReference type="Pfam" id="PF03344">
    <property type="entry name" value="Daxx"/>
    <property type="match status" value="1"/>
</dbReference>
<proteinExistence type="inferred from homology"/>
<dbReference type="InterPro" id="IPR031333">
    <property type="entry name" value="Daxx_N"/>
</dbReference>